<comment type="similarity">
    <text evidence="2 5">Belongs to the DegT/DnrJ/EryC1 family.</text>
</comment>
<dbReference type="Gene3D" id="3.40.640.10">
    <property type="entry name" value="Type I PLP-dependent aspartate aminotransferase-like (Major domain)"/>
    <property type="match status" value="1"/>
</dbReference>
<evidence type="ECO:0000313" key="6">
    <source>
        <dbReference type="EMBL" id="OGK25494.1"/>
    </source>
</evidence>
<evidence type="ECO:0000313" key="7">
    <source>
        <dbReference type="Proteomes" id="UP000177913"/>
    </source>
</evidence>
<dbReference type="GO" id="GO:0030170">
    <property type="term" value="F:pyridoxal phosphate binding"/>
    <property type="evidence" value="ECO:0007669"/>
    <property type="project" value="UniProtKB-ARBA"/>
</dbReference>
<dbReference type="InterPro" id="IPR015424">
    <property type="entry name" value="PyrdxlP-dep_Trfase"/>
</dbReference>
<accession>A0A1F7H3J5</accession>
<feature type="modified residue" description="N6-(pyridoxal phosphate)lysine" evidence="4">
    <location>
        <position position="186"/>
    </location>
</feature>
<keyword evidence="1 4" id="KW-0663">Pyridoxal phosphate</keyword>
<evidence type="ECO:0000256" key="1">
    <source>
        <dbReference type="ARBA" id="ARBA00022898"/>
    </source>
</evidence>
<dbReference type="PIRSF" id="PIRSF000390">
    <property type="entry name" value="PLP_StrS"/>
    <property type="match status" value="1"/>
</dbReference>
<evidence type="ECO:0000256" key="5">
    <source>
        <dbReference type="RuleBase" id="RU004508"/>
    </source>
</evidence>
<dbReference type="PANTHER" id="PTHR30244">
    <property type="entry name" value="TRANSAMINASE"/>
    <property type="match status" value="1"/>
</dbReference>
<dbReference type="CDD" id="cd00616">
    <property type="entry name" value="AHBA_syn"/>
    <property type="match status" value="1"/>
</dbReference>
<evidence type="ECO:0000256" key="2">
    <source>
        <dbReference type="ARBA" id="ARBA00037999"/>
    </source>
</evidence>
<sequence length="366" mass="41778">MKIPFLDLKKQYRTIKKVIDSVIQNVLIDGAFSGGPYVEKFEKNFAKYIGAKYAVGVNSGTSALHLAMIALGIKEGDEVVVPANTFIATAWAVSYVGAKPVFVDCKRDTWQIDPAKIEKRLNEKTKAIIGVHLFGQPFDIDQVLAIAKNHGLFLVEDCAQAHGAKYRRKTVGTFGDIACFSFYPSKNLGAYGEGGAVTTNNFEYAKRIKFLRNHASVKKYEHEEVGFNMRMDGIQAAILDVKLKYLNRWNRRRKEVARIYQTGIKNRLIIMQSQPILTESVYYVFVITAVRREEFMQHLKKHKIETKIHYPIPCHLQKAYRHLGYRKGDLPVAEDFSRNCVSIPLYPEMTNQEVKRICRIINEYGD</sequence>
<dbReference type="InterPro" id="IPR015422">
    <property type="entry name" value="PyrdxlP-dep_Trfase_small"/>
</dbReference>
<organism evidence="6 7">
    <name type="scientific">Candidatus Roizmanbacteria bacterium RIFCSPHIGHO2_02_FULL_38_11</name>
    <dbReference type="NCBI Taxonomy" id="1802039"/>
    <lineage>
        <taxon>Bacteria</taxon>
        <taxon>Candidatus Roizmaniibacteriota</taxon>
    </lineage>
</organism>
<dbReference type="EMBL" id="MFZO01000007">
    <property type="protein sequence ID" value="OGK25494.1"/>
    <property type="molecule type" value="Genomic_DNA"/>
</dbReference>
<dbReference type="AlphaFoldDB" id="A0A1F7H3J5"/>
<comment type="caution">
    <text evidence="6">The sequence shown here is derived from an EMBL/GenBank/DDBJ whole genome shotgun (WGS) entry which is preliminary data.</text>
</comment>
<dbReference type="SUPFAM" id="SSF53383">
    <property type="entry name" value="PLP-dependent transferases"/>
    <property type="match status" value="1"/>
</dbReference>
<protein>
    <submittedName>
        <fullName evidence="6">Erythromycin biosynthesis sensory transduction protein eryC1</fullName>
    </submittedName>
</protein>
<dbReference type="GO" id="GO:0008483">
    <property type="term" value="F:transaminase activity"/>
    <property type="evidence" value="ECO:0007669"/>
    <property type="project" value="TreeGrafter"/>
</dbReference>
<reference evidence="6 7" key="1">
    <citation type="journal article" date="2016" name="Nat. Commun.">
        <title>Thousands of microbial genomes shed light on interconnected biogeochemical processes in an aquifer system.</title>
        <authorList>
            <person name="Anantharaman K."/>
            <person name="Brown C.T."/>
            <person name="Hug L.A."/>
            <person name="Sharon I."/>
            <person name="Castelle C.J."/>
            <person name="Probst A.J."/>
            <person name="Thomas B.C."/>
            <person name="Singh A."/>
            <person name="Wilkins M.J."/>
            <person name="Karaoz U."/>
            <person name="Brodie E.L."/>
            <person name="Williams K.H."/>
            <person name="Hubbard S.S."/>
            <person name="Banfield J.F."/>
        </authorList>
    </citation>
    <scope>NUCLEOTIDE SEQUENCE [LARGE SCALE GENOMIC DNA]</scope>
</reference>
<dbReference type="InterPro" id="IPR015421">
    <property type="entry name" value="PyrdxlP-dep_Trfase_major"/>
</dbReference>
<dbReference type="FunFam" id="3.40.640.10:FF:000089">
    <property type="entry name" value="Aminotransferase, DegT/DnrJ/EryC1/StrS family"/>
    <property type="match status" value="1"/>
</dbReference>
<dbReference type="GO" id="GO:0000271">
    <property type="term" value="P:polysaccharide biosynthetic process"/>
    <property type="evidence" value="ECO:0007669"/>
    <property type="project" value="TreeGrafter"/>
</dbReference>
<name>A0A1F7H3J5_9BACT</name>
<proteinExistence type="inferred from homology"/>
<dbReference type="InterPro" id="IPR000653">
    <property type="entry name" value="DegT/StrS_aminotransferase"/>
</dbReference>
<dbReference type="Proteomes" id="UP000177913">
    <property type="component" value="Unassembled WGS sequence"/>
</dbReference>
<gene>
    <name evidence="6" type="ORF">A3C25_00090</name>
</gene>
<evidence type="ECO:0000256" key="3">
    <source>
        <dbReference type="PIRSR" id="PIRSR000390-1"/>
    </source>
</evidence>
<dbReference type="Pfam" id="PF01041">
    <property type="entry name" value="DegT_DnrJ_EryC1"/>
    <property type="match status" value="1"/>
</dbReference>
<feature type="active site" description="Proton acceptor" evidence="3">
    <location>
        <position position="186"/>
    </location>
</feature>
<dbReference type="Gene3D" id="3.90.1150.10">
    <property type="entry name" value="Aspartate Aminotransferase, domain 1"/>
    <property type="match status" value="1"/>
</dbReference>
<evidence type="ECO:0000256" key="4">
    <source>
        <dbReference type="PIRSR" id="PIRSR000390-2"/>
    </source>
</evidence>
<dbReference type="PANTHER" id="PTHR30244:SF36">
    <property type="entry name" value="3-OXO-GLUCOSE-6-PHOSPHATE:GLUTAMATE AMINOTRANSFERASE"/>
    <property type="match status" value="1"/>
</dbReference>